<keyword evidence="4 13" id="KW-0863">Zinc-finger</keyword>
<keyword evidence="6 13" id="KW-0862">Zinc</keyword>
<dbReference type="GO" id="GO:0000725">
    <property type="term" value="P:recombinational repair"/>
    <property type="evidence" value="ECO:0007669"/>
    <property type="project" value="UniProtKB-UniRule"/>
</dbReference>
<sequence>MNATTKKSRSVYVCNSCGAQSPKWSGRCTDCGAWNSIEQGVLPPKTQTRPGGGGYAGAAGNAARADLSAIHRLAEIAPEQEVRTPSGIAELDRVLGGGLVQGSVVLIGGDPGIGKSTLLLQASAAIDANPAFASSKGSVLYVTGEESPQQVSLRAQRLGLEPGGLNLLAETCIEQILATAAAEAPRVLVIDSIQTLFTEALTSAPGSVSQVRETAAQLVRYAKLTDTTVFLVGHVTKEGALAGPRVLEHMVDTVLYFEGESGNAHRLVRAVKNRFGAVNELGVFAMTDRGLRQVLNPSAIFLSRHSEPAPGSVVLVTREGTRPMLVEVQALVDQSPLANPRRLAVGLEQNRLAMLLAVLHRHGGIAMFDQDVFTNVVGGVRVTETAADLAVLFAVLSSFRDKALPVDLAVFGEVGLSGEIRPVPNGPDRLREAAKHGFKQAVVPKANVPKGGIDGLEIRPVLSLREAIDTL</sequence>
<feature type="domain" description="RecA family profile 1" evidence="14">
    <location>
        <begin position="80"/>
        <end position="235"/>
    </location>
</feature>
<dbReference type="InterPro" id="IPR027417">
    <property type="entry name" value="P-loop_NTPase"/>
</dbReference>
<dbReference type="InterPro" id="IPR014721">
    <property type="entry name" value="Ribsml_uS5_D2-typ_fold_subgr"/>
</dbReference>
<dbReference type="GO" id="GO:0016787">
    <property type="term" value="F:hydrolase activity"/>
    <property type="evidence" value="ECO:0007669"/>
    <property type="project" value="UniProtKB-KW"/>
</dbReference>
<keyword evidence="10 11" id="KW-0234">DNA repair</keyword>
<dbReference type="NCBIfam" id="TIGR00416">
    <property type="entry name" value="sms"/>
    <property type="match status" value="1"/>
</dbReference>
<evidence type="ECO:0000313" key="15">
    <source>
        <dbReference type="EMBL" id="MBK1620091.1"/>
    </source>
</evidence>
<dbReference type="GO" id="GO:0140664">
    <property type="term" value="F:ATP-dependent DNA damage sensor activity"/>
    <property type="evidence" value="ECO:0007669"/>
    <property type="project" value="InterPro"/>
</dbReference>
<comment type="function">
    <text evidence="13">DNA-dependent ATPase involved in processing of recombination intermediates, plays a role in repairing DNA breaks. Stimulates the branch migration of RecA-mediated strand transfer reactions, allowing the 3' invading strand to extend heteroduplex DNA faster. Binds ssDNA in the presence of ADP but not other nucleotides, has ATPase activity that is stimulated by ssDNA and various branched DNA structures, but inhibited by SSB. Does not have RecA's homology-searching function.</text>
</comment>
<dbReference type="CDD" id="cd01121">
    <property type="entry name" value="RadA_SMS_N"/>
    <property type="match status" value="1"/>
</dbReference>
<evidence type="ECO:0000256" key="12">
    <source>
        <dbReference type="NCBIfam" id="TIGR00416"/>
    </source>
</evidence>
<feature type="region of interest" description="Lon-protease-like" evidence="11">
    <location>
        <begin position="371"/>
        <end position="471"/>
    </location>
</feature>
<gene>
    <name evidence="11" type="primary">radA</name>
    <name evidence="15" type="ORF">CKO42_16915</name>
</gene>
<evidence type="ECO:0000313" key="16">
    <source>
        <dbReference type="Proteomes" id="UP001138768"/>
    </source>
</evidence>
<feature type="binding site" evidence="11">
    <location>
        <begin position="109"/>
        <end position="116"/>
    </location>
    <ligand>
        <name>ATP</name>
        <dbReference type="ChEBI" id="CHEBI:30616"/>
    </ligand>
</feature>
<evidence type="ECO:0000256" key="9">
    <source>
        <dbReference type="ARBA" id="ARBA00023125"/>
    </source>
</evidence>
<evidence type="ECO:0000256" key="8">
    <source>
        <dbReference type="ARBA" id="ARBA00023016"/>
    </source>
</evidence>
<comment type="caution">
    <text evidence="15">The sequence shown here is derived from an EMBL/GenBank/DDBJ whole genome shotgun (WGS) entry which is preliminary data.</text>
</comment>
<dbReference type="SUPFAM" id="SSF52540">
    <property type="entry name" value="P-loop containing nucleoside triphosphate hydrolases"/>
    <property type="match status" value="1"/>
</dbReference>
<dbReference type="PANTHER" id="PTHR32472">
    <property type="entry name" value="DNA REPAIR PROTEIN RADA"/>
    <property type="match status" value="1"/>
</dbReference>
<dbReference type="InterPro" id="IPR041166">
    <property type="entry name" value="Rubredoxin_2"/>
</dbReference>
<dbReference type="FunFam" id="3.40.50.300:FF:000050">
    <property type="entry name" value="DNA repair protein RadA"/>
    <property type="match status" value="1"/>
</dbReference>
<dbReference type="PRINTS" id="PR01874">
    <property type="entry name" value="DNAREPAIRADA"/>
</dbReference>
<evidence type="ECO:0000256" key="1">
    <source>
        <dbReference type="ARBA" id="ARBA00022723"/>
    </source>
</evidence>
<proteinExistence type="inferred from homology"/>
<dbReference type="InterPro" id="IPR020588">
    <property type="entry name" value="RecA_ATP-bd"/>
</dbReference>
<dbReference type="Gene3D" id="3.40.50.300">
    <property type="entry name" value="P-loop containing nucleotide triphosphate hydrolases"/>
    <property type="match status" value="1"/>
</dbReference>
<dbReference type="Gene3D" id="3.30.230.10">
    <property type="match status" value="1"/>
</dbReference>
<evidence type="ECO:0000256" key="7">
    <source>
        <dbReference type="ARBA" id="ARBA00022840"/>
    </source>
</evidence>
<dbReference type="GO" id="GO:0008270">
    <property type="term" value="F:zinc ion binding"/>
    <property type="evidence" value="ECO:0007669"/>
    <property type="project" value="UniProtKB-KW"/>
</dbReference>
<organism evidence="15 16">
    <name type="scientific">Lamprobacter modestohalophilus</name>
    <dbReference type="NCBI Taxonomy" id="1064514"/>
    <lineage>
        <taxon>Bacteria</taxon>
        <taxon>Pseudomonadati</taxon>
        <taxon>Pseudomonadota</taxon>
        <taxon>Gammaproteobacteria</taxon>
        <taxon>Chromatiales</taxon>
        <taxon>Chromatiaceae</taxon>
        <taxon>Lamprobacter</taxon>
    </lineage>
</organism>
<name>A0A9X0WAU6_9GAMM</name>
<evidence type="ECO:0000256" key="10">
    <source>
        <dbReference type="ARBA" id="ARBA00023204"/>
    </source>
</evidence>
<keyword evidence="3 11" id="KW-0227">DNA damage</keyword>
<dbReference type="PROSITE" id="PS50162">
    <property type="entry name" value="RECA_2"/>
    <property type="match status" value="1"/>
</dbReference>
<dbReference type="Pfam" id="PF13481">
    <property type="entry name" value="AAA_25"/>
    <property type="match status" value="1"/>
</dbReference>
<reference evidence="15 16" key="1">
    <citation type="journal article" date="2020" name="Microorganisms">
        <title>Osmotic Adaptation and Compatible Solute Biosynthesis of Phototrophic Bacteria as Revealed from Genome Analyses.</title>
        <authorList>
            <person name="Imhoff J.F."/>
            <person name="Rahn T."/>
            <person name="Kunzel S."/>
            <person name="Keller A."/>
            <person name="Neulinger S.C."/>
        </authorList>
    </citation>
    <scope>NUCLEOTIDE SEQUENCE [LARGE SCALE GENOMIC DNA]</scope>
    <source>
        <strain evidence="15 16">DSM 25653</strain>
    </source>
</reference>
<keyword evidence="16" id="KW-1185">Reference proteome</keyword>
<dbReference type="Pfam" id="PF18073">
    <property type="entry name" value="Zn_ribbon_LapB"/>
    <property type="match status" value="1"/>
</dbReference>
<keyword evidence="8 11" id="KW-0346">Stress response</keyword>
<dbReference type="InterPro" id="IPR020568">
    <property type="entry name" value="Ribosomal_Su5_D2-typ_SF"/>
</dbReference>
<dbReference type="PANTHER" id="PTHR32472:SF10">
    <property type="entry name" value="DNA REPAIR PROTEIN RADA-LIKE PROTEIN"/>
    <property type="match status" value="1"/>
</dbReference>
<keyword evidence="2 11" id="KW-0547">Nucleotide-binding</keyword>
<dbReference type="GO" id="GO:0005524">
    <property type="term" value="F:ATP binding"/>
    <property type="evidence" value="ECO:0007669"/>
    <property type="project" value="UniProtKB-UniRule"/>
</dbReference>
<evidence type="ECO:0000256" key="13">
    <source>
        <dbReference type="RuleBase" id="RU003555"/>
    </source>
</evidence>
<comment type="similarity">
    <text evidence="11 13">Belongs to the RecA family. RadA subfamily.</text>
</comment>
<evidence type="ECO:0000256" key="3">
    <source>
        <dbReference type="ARBA" id="ARBA00022763"/>
    </source>
</evidence>
<dbReference type="FunFam" id="3.30.230.10:FF:000011">
    <property type="entry name" value="DNA repair protein RadA"/>
    <property type="match status" value="1"/>
</dbReference>
<keyword evidence="7 11" id="KW-0067">ATP-binding</keyword>
<dbReference type="GO" id="GO:0003684">
    <property type="term" value="F:damaged DNA binding"/>
    <property type="evidence" value="ECO:0007669"/>
    <property type="project" value="InterPro"/>
</dbReference>
<comment type="domain">
    <text evidence="11">The middle region has homology to RecA with ATPase motifs including the RadA KNRFG motif, while the C-terminus is homologous to Lon protease.</text>
</comment>
<dbReference type="EMBL" id="NRRY01000031">
    <property type="protein sequence ID" value="MBK1620091.1"/>
    <property type="molecule type" value="Genomic_DNA"/>
</dbReference>
<keyword evidence="1 11" id="KW-0479">Metal-binding</keyword>
<protein>
    <recommendedName>
        <fullName evidence="11 12">DNA repair protein RadA</fullName>
    </recommendedName>
</protein>
<dbReference type="InterPro" id="IPR004504">
    <property type="entry name" value="DNA_repair_RadA"/>
</dbReference>
<evidence type="ECO:0000256" key="11">
    <source>
        <dbReference type="HAMAP-Rule" id="MF_01498"/>
    </source>
</evidence>
<comment type="function">
    <text evidence="11">Plays a role in repairing double-strand DNA breaks, probably involving stabilizing or processing branched DNA or blocked replication forks.</text>
</comment>
<dbReference type="InterPro" id="IPR003593">
    <property type="entry name" value="AAA+_ATPase"/>
</dbReference>
<dbReference type="AlphaFoldDB" id="A0A9X0WAU6"/>
<dbReference type="GO" id="GO:0005829">
    <property type="term" value="C:cytosol"/>
    <property type="evidence" value="ECO:0007669"/>
    <property type="project" value="TreeGrafter"/>
</dbReference>
<dbReference type="HAMAP" id="MF_01498">
    <property type="entry name" value="RadA_bact"/>
    <property type="match status" value="1"/>
</dbReference>
<dbReference type="SMART" id="SM00382">
    <property type="entry name" value="AAA"/>
    <property type="match status" value="1"/>
</dbReference>
<dbReference type="Proteomes" id="UP001138768">
    <property type="component" value="Unassembled WGS sequence"/>
</dbReference>
<evidence type="ECO:0000259" key="14">
    <source>
        <dbReference type="PROSITE" id="PS50162"/>
    </source>
</evidence>
<feature type="short sequence motif" description="RadA KNRFG motif" evidence="11">
    <location>
        <begin position="272"/>
        <end position="276"/>
    </location>
</feature>
<dbReference type="RefSeq" id="WP_200246563.1">
    <property type="nucleotide sequence ID" value="NZ_NRRY01000031.1"/>
</dbReference>
<evidence type="ECO:0000256" key="4">
    <source>
        <dbReference type="ARBA" id="ARBA00022771"/>
    </source>
</evidence>
<evidence type="ECO:0000256" key="6">
    <source>
        <dbReference type="ARBA" id="ARBA00022833"/>
    </source>
</evidence>
<keyword evidence="5" id="KW-0378">Hydrolase</keyword>
<keyword evidence="9 11" id="KW-0238">DNA-binding</keyword>
<dbReference type="SUPFAM" id="SSF54211">
    <property type="entry name" value="Ribosomal protein S5 domain 2-like"/>
    <property type="match status" value="1"/>
</dbReference>
<accession>A0A9X0WAU6</accession>
<evidence type="ECO:0000256" key="5">
    <source>
        <dbReference type="ARBA" id="ARBA00022801"/>
    </source>
</evidence>
<dbReference type="Pfam" id="PF13541">
    <property type="entry name" value="ChlI"/>
    <property type="match status" value="1"/>
</dbReference>
<evidence type="ECO:0000256" key="2">
    <source>
        <dbReference type="ARBA" id="ARBA00022741"/>
    </source>
</evidence>